<dbReference type="AlphaFoldDB" id="B4CXC8"/>
<evidence type="ECO:0000313" key="2">
    <source>
        <dbReference type="EMBL" id="EDY20926.1"/>
    </source>
</evidence>
<keyword evidence="3" id="KW-1185">Reference proteome</keyword>
<accession>B4CXC8</accession>
<dbReference type="InterPro" id="IPR007712">
    <property type="entry name" value="RelE/ParE_toxin"/>
</dbReference>
<organism evidence="2 3">
    <name type="scientific">Chthoniobacter flavus Ellin428</name>
    <dbReference type="NCBI Taxonomy" id="497964"/>
    <lineage>
        <taxon>Bacteria</taxon>
        <taxon>Pseudomonadati</taxon>
        <taxon>Verrucomicrobiota</taxon>
        <taxon>Spartobacteria</taxon>
        <taxon>Chthoniobacterales</taxon>
        <taxon>Chthoniobacteraceae</taxon>
        <taxon>Chthoniobacter</taxon>
    </lineage>
</organism>
<dbReference type="RefSeq" id="WP_006978545.1">
    <property type="nucleotide sequence ID" value="NZ_ABVL01000003.1"/>
</dbReference>
<dbReference type="InParanoid" id="B4CXC8"/>
<comment type="caution">
    <text evidence="2">The sequence shown here is derived from an EMBL/GenBank/DDBJ whole genome shotgun (WGS) entry which is preliminary data.</text>
</comment>
<evidence type="ECO:0000313" key="3">
    <source>
        <dbReference type="Proteomes" id="UP000005824"/>
    </source>
</evidence>
<sequence length="102" mass="11470">MEVTILAGAESDLWTAWVHYENLNPGLGAKFDEAVLSGLQRLARFPASAPLYAGEFRRLLLLRFDHGIFYRIHGSRLVVAAVVDLRKNPDEIRRRLGILDPG</sequence>
<dbReference type="eggNOG" id="COG3668">
    <property type="taxonomic scope" value="Bacteria"/>
</dbReference>
<keyword evidence="1" id="KW-1277">Toxin-antitoxin system</keyword>
<protein>
    <recommendedName>
        <fullName evidence="4">Plasmid stabilization system</fullName>
    </recommendedName>
</protein>
<gene>
    <name evidence="2" type="ORF">CfE428DRAFT_1219</name>
</gene>
<dbReference type="Proteomes" id="UP000005824">
    <property type="component" value="Unassembled WGS sequence"/>
</dbReference>
<evidence type="ECO:0000256" key="1">
    <source>
        <dbReference type="ARBA" id="ARBA00022649"/>
    </source>
</evidence>
<proteinExistence type="predicted"/>
<dbReference type="Pfam" id="PF05016">
    <property type="entry name" value="ParE_toxin"/>
    <property type="match status" value="1"/>
</dbReference>
<dbReference type="InterPro" id="IPR035093">
    <property type="entry name" value="RelE/ParE_toxin_dom_sf"/>
</dbReference>
<reference evidence="2 3" key="1">
    <citation type="journal article" date="2011" name="J. Bacteriol.">
        <title>Genome sequence of Chthoniobacter flavus Ellin428, an aerobic heterotrophic soil bacterium.</title>
        <authorList>
            <person name="Kant R."/>
            <person name="van Passel M.W."/>
            <person name="Palva A."/>
            <person name="Lucas S."/>
            <person name="Lapidus A."/>
            <person name="Glavina Del Rio T."/>
            <person name="Dalin E."/>
            <person name="Tice H."/>
            <person name="Bruce D."/>
            <person name="Goodwin L."/>
            <person name="Pitluck S."/>
            <person name="Larimer F.W."/>
            <person name="Land M.L."/>
            <person name="Hauser L."/>
            <person name="Sangwan P."/>
            <person name="de Vos W.M."/>
            <person name="Janssen P.H."/>
            <person name="Smidt H."/>
        </authorList>
    </citation>
    <scope>NUCLEOTIDE SEQUENCE [LARGE SCALE GENOMIC DNA]</scope>
    <source>
        <strain evidence="2 3">Ellin428</strain>
    </source>
</reference>
<dbReference type="STRING" id="497964.CfE428DRAFT_1219"/>
<evidence type="ECO:0008006" key="4">
    <source>
        <dbReference type="Google" id="ProtNLM"/>
    </source>
</evidence>
<dbReference type="EMBL" id="ABVL01000003">
    <property type="protein sequence ID" value="EDY20926.1"/>
    <property type="molecule type" value="Genomic_DNA"/>
</dbReference>
<dbReference type="Gene3D" id="3.30.2310.20">
    <property type="entry name" value="RelE-like"/>
    <property type="match status" value="1"/>
</dbReference>
<name>B4CXC8_9BACT</name>